<evidence type="ECO:0000256" key="3">
    <source>
        <dbReference type="ARBA" id="ARBA00022475"/>
    </source>
</evidence>
<dbReference type="Proteomes" id="UP000254069">
    <property type="component" value="Unassembled WGS sequence"/>
</dbReference>
<gene>
    <name evidence="10" type="primary">ycjF</name>
    <name evidence="10" type="ORF">NCTC10738_03377</name>
</gene>
<keyword evidence="11" id="KW-1185">Reference proteome</keyword>
<evidence type="ECO:0000256" key="2">
    <source>
        <dbReference type="ARBA" id="ARBA00008255"/>
    </source>
</evidence>
<dbReference type="NCBIfam" id="TIGR01620">
    <property type="entry name" value="hyp_HI0043"/>
    <property type="match status" value="1"/>
</dbReference>
<feature type="transmembrane region" description="Helical" evidence="9">
    <location>
        <begin position="115"/>
        <end position="138"/>
    </location>
</feature>
<feature type="region of interest" description="Disordered" evidence="8">
    <location>
        <begin position="1"/>
        <end position="22"/>
    </location>
</feature>
<name>A0A380BIW2_9GAMM</name>
<comment type="subcellular location">
    <subcellularLocation>
        <location evidence="1">Cell inner membrane</location>
        <topology evidence="1">Multi-pass membrane protein</topology>
    </subcellularLocation>
</comment>
<keyword evidence="7 9" id="KW-0472">Membrane</keyword>
<comment type="similarity">
    <text evidence="2">Belongs to the UPF0283 family.</text>
</comment>
<dbReference type="RefSeq" id="WP_115390190.1">
    <property type="nucleotide sequence ID" value="NZ_JADZHC010000056.1"/>
</dbReference>
<sequence>MAKHSSEKHVDNAAGNGSHADEAQTTELAPQRIFSHQPESAVELAAAKDFQGDGFVEYPTEAELEQVLSAEPKADELISLKPKRWSWLARLALLGVMAAVVVQTLLGLIDAWRNSPWLFGFYSLVLALVLAWVGKLCFGEWRKLKRLRQVEDTQQTGQRLLGSMQMGEARDFIDGICKQMPKGPEQDRLQTLLNPEQNDAEQLQLFDQVVLTERDKVGMKLVRRYAAESALLLAASPLAVLDMALILWRNQKMIQDIARCYGVELGYWSRIRLIRGILVNILYAGTTELATDLGTQLLSVEMSGKLSARLGQGLGGGLLTARLGYQAMALCRPLAFSSASKPKLSRIHKELLLELKDFSASVLARKTERNKDFTTKE</sequence>
<protein>
    <submittedName>
        <fullName evidence="10">Domain of uncharacterized function (DUF697)</fullName>
    </submittedName>
</protein>
<keyword evidence="5 9" id="KW-0812">Transmembrane</keyword>
<evidence type="ECO:0000256" key="7">
    <source>
        <dbReference type="ARBA" id="ARBA00023136"/>
    </source>
</evidence>
<dbReference type="PANTHER" id="PTHR39342:SF1">
    <property type="entry name" value="UPF0283 MEMBRANE PROTEIN YCJF"/>
    <property type="match status" value="1"/>
</dbReference>
<keyword evidence="4" id="KW-0997">Cell inner membrane</keyword>
<reference evidence="10 11" key="1">
    <citation type="submission" date="2018-06" db="EMBL/GenBank/DDBJ databases">
        <authorList>
            <consortium name="Pathogen Informatics"/>
            <person name="Doyle S."/>
        </authorList>
    </citation>
    <scope>NUCLEOTIDE SEQUENCE [LARGE SCALE GENOMIC DNA]</scope>
    <source>
        <strain evidence="10 11">NCTC10738</strain>
    </source>
</reference>
<evidence type="ECO:0000313" key="10">
    <source>
        <dbReference type="EMBL" id="SUJ01983.1"/>
    </source>
</evidence>
<dbReference type="EMBL" id="UGYO01000002">
    <property type="protein sequence ID" value="SUJ01983.1"/>
    <property type="molecule type" value="Genomic_DNA"/>
</dbReference>
<dbReference type="AlphaFoldDB" id="A0A380BIW2"/>
<evidence type="ECO:0000313" key="11">
    <source>
        <dbReference type="Proteomes" id="UP000254069"/>
    </source>
</evidence>
<feature type="transmembrane region" description="Helical" evidence="9">
    <location>
        <begin position="87"/>
        <end position="109"/>
    </location>
</feature>
<dbReference type="InterPro" id="IPR021147">
    <property type="entry name" value="DUF697"/>
</dbReference>
<dbReference type="PANTHER" id="PTHR39342">
    <property type="entry name" value="UPF0283 MEMBRANE PROTEIN YCJF"/>
    <property type="match status" value="1"/>
</dbReference>
<feature type="transmembrane region" description="Helical" evidence="9">
    <location>
        <begin position="229"/>
        <end position="248"/>
    </location>
</feature>
<evidence type="ECO:0000256" key="8">
    <source>
        <dbReference type="SAM" id="MobiDB-lite"/>
    </source>
</evidence>
<evidence type="ECO:0000256" key="5">
    <source>
        <dbReference type="ARBA" id="ARBA00022692"/>
    </source>
</evidence>
<proteinExistence type="inferred from homology"/>
<evidence type="ECO:0000256" key="9">
    <source>
        <dbReference type="SAM" id="Phobius"/>
    </source>
</evidence>
<feature type="compositionally biased region" description="Basic and acidic residues" evidence="8">
    <location>
        <begin position="1"/>
        <end position="11"/>
    </location>
</feature>
<accession>A0A380BIW2</accession>
<evidence type="ECO:0000256" key="6">
    <source>
        <dbReference type="ARBA" id="ARBA00022989"/>
    </source>
</evidence>
<dbReference type="InterPro" id="IPR006507">
    <property type="entry name" value="UPF0283"/>
</dbReference>
<dbReference type="Pfam" id="PF05128">
    <property type="entry name" value="DUF697"/>
    <property type="match status" value="1"/>
</dbReference>
<evidence type="ECO:0000256" key="4">
    <source>
        <dbReference type="ARBA" id="ARBA00022519"/>
    </source>
</evidence>
<keyword evidence="6 9" id="KW-1133">Transmembrane helix</keyword>
<evidence type="ECO:0000256" key="1">
    <source>
        <dbReference type="ARBA" id="ARBA00004429"/>
    </source>
</evidence>
<keyword evidence="3" id="KW-1003">Cell membrane</keyword>
<organism evidence="10 11">
    <name type="scientific">Shewanella algae</name>
    <dbReference type="NCBI Taxonomy" id="38313"/>
    <lineage>
        <taxon>Bacteria</taxon>
        <taxon>Pseudomonadati</taxon>
        <taxon>Pseudomonadota</taxon>
        <taxon>Gammaproteobacteria</taxon>
        <taxon>Alteromonadales</taxon>
        <taxon>Shewanellaceae</taxon>
        <taxon>Shewanella</taxon>
    </lineage>
</organism>
<dbReference type="GO" id="GO:0005886">
    <property type="term" value="C:plasma membrane"/>
    <property type="evidence" value="ECO:0007669"/>
    <property type="project" value="UniProtKB-SubCell"/>
</dbReference>